<reference evidence="1 2" key="1">
    <citation type="submission" date="2016-10" db="EMBL/GenBank/DDBJ databases">
        <authorList>
            <person name="de Groot N.N."/>
        </authorList>
    </citation>
    <scope>NUCLEOTIDE SEQUENCE [LARGE SCALE GENOMIC DNA]</scope>
    <source>
        <strain evidence="1 2">DSM 12130</strain>
    </source>
</reference>
<accession>A0A1H0VLP4</accession>
<organism evidence="1 2">
    <name type="scientific">Desulforhopalus singaporensis</name>
    <dbReference type="NCBI Taxonomy" id="91360"/>
    <lineage>
        <taxon>Bacteria</taxon>
        <taxon>Pseudomonadati</taxon>
        <taxon>Thermodesulfobacteriota</taxon>
        <taxon>Desulfobulbia</taxon>
        <taxon>Desulfobulbales</taxon>
        <taxon>Desulfocapsaceae</taxon>
        <taxon>Desulforhopalus</taxon>
    </lineage>
</organism>
<dbReference type="InterPro" id="IPR008792">
    <property type="entry name" value="PQQD"/>
</dbReference>
<dbReference type="Gene3D" id="1.10.10.1150">
    <property type="entry name" value="Coenzyme PQQ synthesis protein D (PqqD)"/>
    <property type="match status" value="1"/>
</dbReference>
<sequence length="92" mass="10534">MNGEQKPVLNKDYTIEKFDNEILLYSEVGTQALYLNDTAYLIWVLCEKDITVNQIVSSLEEIYPDNKGRLRSEVESTLEMLRSSGAVTLEDE</sequence>
<proteinExistence type="predicted"/>
<gene>
    <name evidence="1" type="ORF">SAMN05660330_04137</name>
</gene>
<protein>
    <submittedName>
        <fullName evidence="1">Coenzyme PQQ synthesis protein D (PqqD)</fullName>
    </submittedName>
</protein>
<dbReference type="Pfam" id="PF05402">
    <property type="entry name" value="PqqD"/>
    <property type="match status" value="1"/>
</dbReference>
<dbReference type="Proteomes" id="UP000199073">
    <property type="component" value="Unassembled WGS sequence"/>
</dbReference>
<evidence type="ECO:0000313" key="2">
    <source>
        <dbReference type="Proteomes" id="UP000199073"/>
    </source>
</evidence>
<dbReference type="OrthoDB" id="5432723at2"/>
<dbReference type="AlphaFoldDB" id="A0A1H0VLP4"/>
<dbReference type="RefSeq" id="WP_092226004.1">
    <property type="nucleotide sequence ID" value="NZ_FNJI01000054.1"/>
</dbReference>
<dbReference type="InterPro" id="IPR041881">
    <property type="entry name" value="PqqD_sf"/>
</dbReference>
<evidence type="ECO:0000313" key="1">
    <source>
        <dbReference type="EMBL" id="SDP79360.1"/>
    </source>
</evidence>
<dbReference type="EMBL" id="FNJI01000054">
    <property type="protein sequence ID" value="SDP79360.1"/>
    <property type="molecule type" value="Genomic_DNA"/>
</dbReference>
<name>A0A1H0VLP4_9BACT</name>
<keyword evidence="2" id="KW-1185">Reference proteome</keyword>